<dbReference type="Proteomes" id="UP000248827">
    <property type="component" value="Unassembled WGS sequence"/>
</dbReference>
<evidence type="ECO:0000259" key="3">
    <source>
        <dbReference type="PROSITE" id="PS50887"/>
    </source>
</evidence>
<organism evidence="4 5">
    <name type="scientific">Paenibacillus pabuli</name>
    <dbReference type="NCBI Taxonomy" id="1472"/>
    <lineage>
        <taxon>Bacteria</taxon>
        <taxon>Bacillati</taxon>
        <taxon>Bacillota</taxon>
        <taxon>Bacilli</taxon>
        <taxon>Bacillales</taxon>
        <taxon>Paenibacillaceae</taxon>
        <taxon>Paenibacillus</taxon>
    </lineage>
</organism>
<accession>A0ABX9BEU8</accession>
<evidence type="ECO:0000313" key="4">
    <source>
        <dbReference type="EMBL" id="RAI89593.1"/>
    </source>
</evidence>
<keyword evidence="1" id="KW-0547">Nucleotide-binding</keyword>
<protein>
    <recommendedName>
        <fullName evidence="3">GGDEF domain-containing protein</fullName>
    </recommendedName>
</protein>
<reference evidence="4 5" key="1">
    <citation type="submission" date="2018-06" db="EMBL/GenBank/DDBJ databases">
        <title>Freshwater and sediment microbial communities from various areas in North America, analyzing microbe dynamics in response to fracking.</title>
        <authorList>
            <person name="Lamendella R."/>
        </authorList>
    </citation>
    <scope>NUCLEOTIDE SEQUENCE [LARGE SCALE GENOMIC DNA]</scope>
    <source>
        <strain evidence="4 5">NG-13</strain>
    </source>
</reference>
<gene>
    <name evidence="4" type="ORF">DET54_11461</name>
</gene>
<comment type="caution">
    <text evidence="4">The sequence shown here is derived from an EMBL/GenBank/DDBJ whole genome shotgun (WGS) entry which is preliminary data.</text>
</comment>
<evidence type="ECO:0000256" key="2">
    <source>
        <dbReference type="ARBA" id="ARBA00023118"/>
    </source>
</evidence>
<proteinExistence type="predicted"/>
<dbReference type="EMBL" id="QLLI01000014">
    <property type="protein sequence ID" value="RAI89593.1"/>
    <property type="molecule type" value="Genomic_DNA"/>
</dbReference>
<dbReference type="InterPro" id="IPR000160">
    <property type="entry name" value="GGDEF_dom"/>
</dbReference>
<dbReference type="RefSeq" id="WP_111620905.1">
    <property type="nucleotide sequence ID" value="NZ_QLLI01000014.1"/>
</dbReference>
<sequence length="703" mass="81958">MDRHVVAVAMDKVQSFLYDVLQSQIQQKQTNSGTLKQIMGSSRFISEQFYEDIGLVGKNGQFTGQIDEELLKCSGMCVFITSLSEQEILSRMKTLFEMYYMNMSGKLLLKYVCFKLKDVSNNEEYRLEAIHESKNRLRRKGCINSVIEQNQQILFQFQCSPSKASFEFPSSDETRPDVFTDTINALYSEEEGNNDNRFRVAIIKADLDGMGDRFKQIKSYEVYKQVSGLLSEYISVRNLRKKAKRYKEQDSDFRLFPLYVAGDDIFFAVPTSKLLEGVNLCTDILKQINAELKKMNVNSELPLQPLSMSLGIDFTFNREPIRYYYERVQNQLEHAKNQQGVSSIAGVVPSSCVKISINEYVLHRYDLETECVMKPQQHTSGKGKRPEDQFKEAHSDKNQWHHFVAQVKRLQSAMEKGFAAHHFFYGLLQKITDPNILKSQNKYSNAVLYHVIPQYLNNSTLGESELLVIESILKQLMVTKDKGRSGKESELSFKSEQQQRLERYVRLLLLFSDPRFKITQHGDSKLQDRKREYKQKDSNFDVKRVRATVFNKTLRYLYEKNLGGWTKREFRDIFVQKSSYGLYVNSKKPTQIQVYRTLPLSSSMLHRFKKIKENIQIAEMIESANIRSRTEIEALEKQREQEHKAPPGLHFNREIFLRMARSSQMWNSDYVDSLIVFYQLREQLVQFRTSPIYASKQSKSKPG</sequence>
<name>A0ABX9BEU8_9BACL</name>
<dbReference type="Gene3D" id="3.30.70.270">
    <property type="match status" value="1"/>
</dbReference>
<dbReference type="PROSITE" id="PS50887">
    <property type="entry name" value="GGDEF"/>
    <property type="match status" value="1"/>
</dbReference>
<keyword evidence="2" id="KW-0051">Antiviral defense</keyword>
<evidence type="ECO:0000313" key="5">
    <source>
        <dbReference type="Proteomes" id="UP000248827"/>
    </source>
</evidence>
<dbReference type="Pfam" id="PF22335">
    <property type="entry name" value="Cas10-Cmr2_palm2"/>
    <property type="match status" value="1"/>
</dbReference>
<dbReference type="InterPro" id="IPR054767">
    <property type="entry name" value="Cas10-Cmr2_palm2"/>
</dbReference>
<feature type="domain" description="GGDEF" evidence="3">
    <location>
        <begin position="198"/>
        <end position="349"/>
    </location>
</feature>
<evidence type="ECO:0000256" key="1">
    <source>
        <dbReference type="ARBA" id="ARBA00022741"/>
    </source>
</evidence>
<dbReference type="InterPro" id="IPR043128">
    <property type="entry name" value="Rev_trsase/Diguanyl_cyclase"/>
</dbReference>
<keyword evidence="5" id="KW-1185">Reference proteome</keyword>